<dbReference type="EMBL" id="GBXM01045444">
    <property type="protein sequence ID" value="JAH63133.1"/>
    <property type="molecule type" value="Transcribed_RNA"/>
</dbReference>
<sequence length="60" mass="6596">MDGPHCLVMNLDCNTDKCGWQPREGNAQLALALPVGMFQPDGMTIRILPSRLGDCKFSCE</sequence>
<reference evidence="1" key="2">
    <citation type="journal article" date="2015" name="Fish Shellfish Immunol.">
        <title>Early steps in the European eel (Anguilla anguilla)-Vibrio vulnificus interaction in the gills: Role of the RtxA13 toxin.</title>
        <authorList>
            <person name="Callol A."/>
            <person name="Pajuelo D."/>
            <person name="Ebbesson L."/>
            <person name="Teles M."/>
            <person name="MacKenzie S."/>
            <person name="Amaro C."/>
        </authorList>
    </citation>
    <scope>NUCLEOTIDE SEQUENCE</scope>
</reference>
<organism evidence="1">
    <name type="scientific">Anguilla anguilla</name>
    <name type="common">European freshwater eel</name>
    <name type="synonym">Muraena anguilla</name>
    <dbReference type="NCBI Taxonomy" id="7936"/>
    <lineage>
        <taxon>Eukaryota</taxon>
        <taxon>Metazoa</taxon>
        <taxon>Chordata</taxon>
        <taxon>Craniata</taxon>
        <taxon>Vertebrata</taxon>
        <taxon>Euteleostomi</taxon>
        <taxon>Actinopterygii</taxon>
        <taxon>Neopterygii</taxon>
        <taxon>Teleostei</taxon>
        <taxon>Anguilliformes</taxon>
        <taxon>Anguillidae</taxon>
        <taxon>Anguilla</taxon>
    </lineage>
</organism>
<reference evidence="1" key="1">
    <citation type="submission" date="2014-11" db="EMBL/GenBank/DDBJ databases">
        <authorList>
            <person name="Amaro Gonzalez C."/>
        </authorList>
    </citation>
    <scope>NUCLEOTIDE SEQUENCE</scope>
</reference>
<protein>
    <submittedName>
        <fullName evidence="1">Uncharacterized protein</fullName>
    </submittedName>
</protein>
<name>A0A0E9UDU6_ANGAN</name>
<accession>A0A0E9UDU6</accession>
<proteinExistence type="predicted"/>
<dbReference type="AlphaFoldDB" id="A0A0E9UDU6"/>
<evidence type="ECO:0000313" key="1">
    <source>
        <dbReference type="EMBL" id="JAH63133.1"/>
    </source>
</evidence>